<sequence>MKITIEIDCTPEEARQSLGLPDLRPMQEAVMAKLQAQMLEAVSATSPEALLRAWMPLLPQTPEQMRDAMAGMFRMFGAGGGTQGGARPGGPRPGGPRDEPG</sequence>
<comment type="caution">
    <text evidence="2">The sequence shown here is derived from an EMBL/GenBank/DDBJ whole genome shotgun (WGS) entry which is preliminary data.</text>
</comment>
<dbReference type="Proteomes" id="UP001523392">
    <property type="component" value="Unassembled WGS sequence"/>
</dbReference>
<dbReference type="RefSeq" id="WP_252955675.1">
    <property type="nucleotide sequence ID" value="NZ_JAFIRR010000168.1"/>
</dbReference>
<name>A0ABT1DAT4_9PROT</name>
<evidence type="ECO:0000256" key="1">
    <source>
        <dbReference type="SAM" id="MobiDB-lite"/>
    </source>
</evidence>
<evidence type="ECO:0000313" key="2">
    <source>
        <dbReference type="EMBL" id="MCO6419051.1"/>
    </source>
</evidence>
<protein>
    <submittedName>
        <fullName evidence="2">DUF6489 family protein</fullName>
    </submittedName>
</protein>
<keyword evidence="3" id="KW-1185">Reference proteome</keyword>
<dbReference type="InterPro" id="IPR045502">
    <property type="entry name" value="DUF6489"/>
</dbReference>
<feature type="region of interest" description="Disordered" evidence="1">
    <location>
        <begin position="75"/>
        <end position="101"/>
    </location>
</feature>
<dbReference type="EMBL" id="JAFIRR010000168">
    <property type="protein sequence ID" value="MCO6419051.1"/>
    <property type="molecule type" value="Genomic_DNA"/>
</dbReference>
<dbReference type="Pfam" id="PF20099">
    <property type="entry name" value="DUF6489"/>
    <property type="match status" value="1"/>
</dbReference>
<gene>
    <name evidence="2" type="ORF">JYK14_23245</name>
</gene>
<accession>A0ABT1DAT4</accession>
<feature type="compositionally biased region" description="Gly residues" evidence="1">
    <location>
        <begin position="77"/>
        <end position="88"/>
    </location>
</feature>
<proteinExistence type="predicted"/>
<reference evidence="2 3" key="1">
    <citation type="submission" date="2021-12" db="EMBL/GenBank/DDBJ databases">
        <title>Siccirubricoccus leaddurans sp. nov., a high concentration Zn2+ tolerance bacterium.</title>
        <authorList>
            <person name="Cao Y."/>
        </authorList>
    </citation>
    <scope>NUCLEOTIDE SEQUENCE [LARGE SCALE GENOMIC DNA]</scope>
    <source>
        <strain evidence="2 3">KC 17139</strain>
    </source>
</reference>
<evidence type="ECO:0000313" key="3">
    <source>
        <dbReference type="Proteomes" id="UP001523392"/>
    </source>
</evidence>
<organism evidence="2 3">
    <name type="scientific">Siccirubricoccus soli</name>
    <dbReference type="NCBI Taxonomy" id="2899147"/>
    <lineage>
        <taxon>Bacteria</taxon>
        <taxon>Pseudomonadati</taxon>
        <taxon>Pseudomonadota</taxon>
        <taxon>Alphaproteobacteria</taxon>
        <taxon>Acetobacterales</taxon>
        <taxon>Roseomonadaceae</taxon>
        <taxon>Siccirubricoccus</taxon>
    </lineage>
</organism>